<feature type="transmembrane region" description="Helical" evidence="10">
    <location>
        <begin position="486"/>
        <end position="507"/>
    </location>
</feature>
<keyword evidence="14" id="KW-1185">Reference proteome</keyword>
<keyword evidence="4" id="KW-0879">Wnt signaling pathway</keyword>
<dbReference type="Proteomes" id="UP000265100">
    <property type="component" value="Chromosome 23"/>
</dbReference>
<proteinExistence type="inferred from homology"/>
<dbReference type="Bgee" id="ENSACLG00000026645">
    <property type="expression patterns" value="Expressed in camera-type eye"/>
</dbReference>
<feature type="transmembrane region" description="Helical" evidence="10">
    <location>
        <begin position="12"/>
        <end position="33"/>
    </location>
</feature>
<evidence type="ECO:0000256" key="9">
    <source>
        <dbReference type="SAM" id="MobiDB-lite"/>
    </source>
</evidence>
<evidence type="ECO:0000256" key="2">
    <source>
        <dbReference type="ARBA" id="ARBA00008148"/>
    </source>
</evidence>
<dbReference type="InterPro" id="IPR053936">
    <property type="entry name" value="WLS_GOLD"/>
</dbReference>
<dbReference type="InterPro" id="IPR009551">
    <property type="entry name" value="Wntless"/>
</dbReference>
<dbReference type="Pfam" id="PF21883">
    <property type="entry name" value="WLS_GOLD"/>
    <property type="match status" value="1"/>
</dbReference>
<accession>A0A3P8RC68</accession>
<dbReference type="AlphaFoldDB" id="A0A3P8RC68"/>
<evidence type="ECO:0000259" key="11">
    <source>
        <dbReference type="Pfam" id="PF06664"/>
    </source>
</evidence>
<dbReference type="GeneTree" id="ENSGT00390000005897"/>
<reference evidence="13" key="2">
    <citation type="submission" date="2025-08" db="UniProtKB">
        <authorList>
            <consortium name="Ensembl"/>
        </authorList>
    </citation>
    <scope>IDENTIFICATION</scope>
</reference>
<evidence type="ECO:0008006" key="15">
    <source>
        <dbReference type="Google" id="ProtNLM"/>
    </source>
</evidence>
<evidence type="ECO:0000313" key="14">
    <source>
        <dbReference type="Proteomes" id="UP000265100"/>
    </source>
</evidence>
<dbReference type="PANTHER" id="PTHR13449">
    <property type="entry name" value="INTEGRAL MEMBRANE PROTEIN GPR177"/>
    <property type="match status" value="1"/>
</dbReference>
<dbReference type="PANTHER" id="PTHR13449:SF2">
    <property type="entry name" value="PROTEIN WNTLESS HOMOLOG"/>
    <property type="match status" value="1"/>
</dbReference>
<feature type="compositionally biased region" description="Basic and acidic residues" evidence="9">
    <location>
        <begin position="517"/>
        <end position="531"/>
    </location>
</feature>
<gene>
    <name evidence="13" type="primary">PTDSS1</name>
</gene>
<feature type="region of interest" description="Disordered" evidence="9">
    <location>
        <begin position="517"/>
        <end position="537"/>
    </location>
</feature>
<keyword evidence="5 10" id="KW-0812">Transmembrane</keyword>
<evidence type="ECO:0000256" key="6">
    <source>
        <dbReference type="ARBA" id="ARBA00022989"/>
    </source>
</evidence>
<dbReference type="InterPro" id="IPR047843">
    <property type="entry name" value="WLS-like_TM"/>
</dbReference>
<comment type="subcellular location">
    <subcellularLocation>
        <location evidence="1">Golgi apparatus membrane</location>
        <topology evidence="1">Multi-pass membrane protein</topology>
    </subcellularLocation>
</comment>
<dbReference type="GO" id="GO:0000139">
    <property type="term" value="C:Golgi membrane"/>
    <property type="evidence" value="ECO:0007669"/>
    <property type="project" value="UniProtKB-SubCell"/>
</dbReference>
<feature type="transmembrane region" description="Helical" evidence="10">
    <location>
        <begin position="360"/>
        <end position="380"/>
    </location>
</feature>
<evidence type="ECO:0000256" key="4">
    <source>
        <dbReference type="ARBA" id="ARBA00022687"/>
    </source>
</evidence>
<evidence type="ECO:0000256" key="1">
    <source>
        <dbReference type="ARBA" id="ARBA00004653"/>
    </source>
</evidence>
<evidence type="ECO:0000256" key="7">
    <source>
        <dbReference type="ARBA" id="ARBA00023034"/>
    </source>
</evidence>
<sequence length="556" mass="64631">MSFSGALGLSGQHFLFIFFYPKYFLQMAGAIIEKMSTKKLVLFVFFILLFQIFSILVGALISPSPTTAISYLATKCINFHRTRAWLMPWGSNRCQQVHSFDDPLAKTLDANDIVFAVHVPLPNTEMSPWFQYMLAVLQFDIAFKMINQIEDDVVITIDARLAYRDDMTSEWTTKFHSVEQRPLRCTFAVSKCFFQTYENEGRFYHCDPIPFMELGSVAHKYFLMNLRLPVNDTMNVGIGEIKDIHVVGIHQNGGFTKVWISMKTVFSPWISVATVWYWYRIRLLARPPVLLEKVIFALGLSMAFLDMPVEWLSMGFEWTWMLLFEDAQQCALYSVLFCFWIIFCGEHLMDQRQRNLLSAYWWQVGLVVFGSSVLLIFDLSERGVRLSNPFYSVWASESRRISVCLYFFSLCRMVHCVFRTISGKLQQLPTMPETRRLRYKGIIFRFKFLMLATLTCAALTIIFFILNQVSEGHWHWGDYTLQVHSAFLTGIYGMWNLYVFTIIFLYAPSHKHNRKKLGDTQHTDMTDKPESQETQLTCGEQGPTEVYRITGKVAEE</sequence>
<feature type="domain" description="Wntless-like transmembrane" evidence="11">
    <location>
        <begin position="252"/>
        <end position="510"/>
    </location>
</feature>
<name>A0A3P8RC68_ASTCA</name>
<evidence type="ECO:0000259" key="12">
    <source>
        <dbReference type="Pfam" id="PF21883"/>
    </source>
</evidence>
<evidence type="ECO:0000256" key="8">
    <source>
        <dbReference type="ARBA" id="ARBA00023136"/>
    </source>
</evidence>
<keyword evidence="7" id="KW-0333">Golgi apparatus</keyword>
<dbReference type="GO" id="GO:0016055">
    <property type="term" value="P:Wnt signaling pathway"/>
    <property type="evidence" value="ECO:0007669"/>
    <property type="project" value="UniProtKB-KW"/>
</dbReference>
<dbReference type="GO" id="GO:0006886">
    <property type="term" value="P:intracellular protein transport"/>
    <property type="evidence" value="ECO:0007669"/>
    <property type="project" value="TreeGrafter"/>
</dbReference>
<evidence type="ECO:0000256" key="3">
    <source>
        <dbReference type="ARBA" id="ARBA00022473"/>
    </source>
</evidence>
<reference evidence="13" key="1">
    <citation type="submission" date="2018-05" db="EMBL/GenBank/DDBJ databases">
        <authorList>
            <person name="Datahose"/>
        </authorList>
    </citation>
    <scope>NUCLEOTIDE SEQUENCE</scope>
</reference>
<feature type="domain" description="Wntless GOLD" evidence="12">
    <location>
        <begin position="74"/>
        <end position="251"/>
    </location>
</feature>
<feature type="transmembrane region" description="Helical" evidence="10">
    <location>
        <begin position="40"/>
        <end position="61"/>
    </location>
</feature>
<dbReference type="Pfam" id="PF06664">
    <property type="entry name" value="WLS-like_TM"/>
    <property type="match status" value="1"/>
</dbReference>
<protein>
    <recommendedName>
        <fullName evidence="15">Wnt ligand secretion mediator</fullName>
    </recommendedName>
</protein>
<feature type="transmembrane region" description="Helical" evidence="10">
    <location>
        <begin position="442"/>
        <end position="466"/>
    </location>
</feature>
<evidence type="ECO:0000256" key="5">
    <source>
        <dbReference type="ARBA" id="ARBA00022692"/>
    </source>
</evidence>
<keyword evidence="8 10" id="KW-0472">Membrane</keyword>
<feature type="transmembrane region" description="Helical" evidence="10">
    <location>
        <begin position="290"/>
        <end position="311"/>
    </location>
</feature>
<dbReference type="GO" id="GO:0061355">
    <property type="term" value="P:Wnt protein secretion"/>
    <property type="evidence" value="ECO:0007669"/>
    <property type="project" value="TreeGrafter"/>
</dbReference>
<reference evidence="13" key="3">
    <citation type="submission" date="2025-09" db="UniProtKB">
        <authorList>
            <consortium name="Ensembl"/>
        </authorList>
    </citation>
    <scope>IDENTIFICATION</scope>
</reference>
<evidence type="ECO:0000256" key="10">
    <source>
        <dbReference type="SAM" id="Phobius"/>
    </source>
</evidence>
<dbReference type="GO" id="GO:0017147">
    <property type="term" value="F:Wnt-protein binding"/>
    <property type="evidence" value="ECO:0007669"/>
    <property type="project" value="InterPro"/>
</dbReference>
<keyword evidence="6 10" id="KW-1133">Transmembrane helix</keyword>
<comment type="similarity">
    <text evidence="2">Belongs to the wntless family.</text>
</comment>
<organism evidence="13 14">
    <name type="scientific">Astatotilapia calliptera</name>
    <name type="common">Eastern happy</name>
    <name type="synonym">Chromis callipterus</name>
    <dbReference type="NCBI Taxonomy" id="8154"/>
    <lineage>
        <taxon>Eukaryota</taxon>
        <taxon>Metazoa</taxon>
        <taxon>Chordata</taxon>
        <taxon>Craniata</taxon>
        <taxon>Vertebrata</taxon>
        <taxon>Euteleostomi</taxon>
        <taxon>Actinopterygii</taxon>
        <taxon>Neopterygii</taxon>
        <taxon>Teleostei</taxon>
        <taxon>Neoteleostei</taxon>
        <taxon>Acanthomorphata</taxon>
        <taxon>Ovalentaria</taxon>
        <taxon>Cichlomorphae</taxon>
        <taxon>Cichliformes</taxon>
        <taxon>Cichlidae</taxon>
        <taxon>African cichlids</taxon>
        <taxon>Pseudocrenilabrinae</taxon>
        <taxon>Haplochromini</taxon>
        <taxon>Astatotilapia</taxon>
    </lineage>
</organism>
<dbReference type="Ensembl" id="ENSACLT00000040549.2">
    <property type="protein sequence ID" value="ENSACLP00000039610.2"/>
    <property type="gene ID" value="ENSACLG00000026645.2"/>
</dbReference>
<evidence type="ECO:0000313" key="13">
    <source>
        <dbReference type="Ensembl" id="ENSACLP00000039610.2"/>
    </source>
</evidence>
<feature type="transmembrane region" description="Helical" evidence="10">
    <location>
        <begin position="331"/>
        <end position="348"/>
    </location>
</feature>
<keyword evidence="3" id="KW-0217">Developmental protein</keyword>
<feature type="transmembrane region" description="Helical" evidence="10">
    <location>
        <begin position="400"/>
        <end position="421"/>
    </location>
</feature>
<feature type="transmembrane region" description="Helical" evidence="10">
    <location>
        <begin position="258"/>
        <end position="278"/>
    </location>
</feature>